<dbReference type="GO" id="GO:0008270">
    <property type="term" value="F:zinc ion binding"/>
    <property type="evidence" value="ECO:0007669"/>
    <property type="project" value="UniProtKB-KW"/>
</dbReference>
<dbReference type="AlphaFoldDB" id="A0A6A6LGY2"/>
<sequence>MESEASTAAKTDNSNKDPAWKYVHLVNPNNRNDVACNFCSKVTKGGIFRAKQHLVGGFRNATMCKKCPTHVREELQEYMQQKASAKTLDKLPDYEDVEILGDDEDEDDVGTILRGSKGNNVEVVTGLFQVVARLIPSKEEQDKIMAQLPFYQNAEGIFGMDMAIRNRKKVSPGNIILSISM</sequence>
<keyword evidence="2" id="KW-0863">Zinc-finger</keyword>
<evidence type="ECO:0000256" key="2">
    <source>
        <dbReference type="ARBA" id="ARBA00022771"/>
    </source>
</evidence>
<evidence type="ECO:0000259" key="4">
    <source>
        <dbReference type="Pfam" id="PF02892"/>
    </source>
</evidence>
<proteinExistence type="predicted"/>
<evidence type="ECO:0000256" key="3">
    <source>
        <dbReference type="ARBA" id="ARBA00022833"/>
    </source>
</evidence>
<dbReference type="Proteomes" id="UP000467840">
    <property type="component" value="Chromosome 4"/>
</dbReference>
<dbReference type="InterPro" id="IPR003656">
    <property type="entry name" value="Znf_BED"/>
</dbReference>
<dbReference type="PANTHER" id="PTHR46951:SF2">
    <property type="entry name" value="BED-TYPE DOMAIN-CONTAINING PROTEIN"/>
    <property type="match status" value="1"/>
</dbReference>
<protein>
    <recommendedName>
        <fullName evidence="4">BED-type domain-containing protein</fullName>
    </recommendedName>
</protein>
<dbReference type="PANTHER" id="PTHR46951">
    <property type="entry name" value="BED-TYPE DOMAIN-CONTAINING PROTEIN"/>
    <property type="match status" value="1"/>
</dbReference>
<feature type="domain" description="BED-type" evidence="4">
    <location>
        <begin position="17"/>
        <end position="55"/>
    </location>
</feature>
<name>A0A6A6LGY2_HEVBR</name>
<organism evidence="5 6">
    <name type="scientific">Hevea brasiliensis</name>
    <name type="common">Para rubber tree</name>
    <name type="synonym">Siphonia brasiliensis</name>
    <dbReference type="NCBI Taxonomy" id="3981"/>
    <lineage>
        <taxon>Eukaryota</taxon>
        <taxon>Viridiplantae</taxon>
        <taxon>Streptophyta</taxon>
        <taxon>Embryophyta</taxon>
        <taxon>Tracheophyta</taxon>
        <taxon>Spermatophyta</taxon>
        <taxon>Magnoliopsida</taxon>
        <taxon>eudicotyledons</taxon>
        <taxon>Gunneridae</taxon>
        <taxon>Pentapetalae</taxon>
        <taxon>rosids</taxon>
        <taxon>fabids</taxon>
        <taxon>Malpighiales</taxon>
        <taxon>Euphorbiaceae</taxon>
        <taxon>Crotonoideae</taxon>
        <taxon>Micrandreae</taxon>
        <taxon>Hevea</taxon>
    </lineage>
</organism>
<evidence type="ECO:0000313" key="6">
    <source>
        <dbReference type="Proteomes" id="UP000467840"/>
    </source>
</evidence>
<dbReference type="GO" id="GO:0003677">
    <property type="term" value="F:DNA binding"/>
    <property type="evidence" value="ECO:0007669"/>
    <property type="project" value="InterPro"/>
</dbReference>
<gene>
    <name evidence="5" type="ORF">GH714_015284</name>
</gene>
<evidence type="ECO:0000313" key="5">
    <source>
        <dbReference type="EMBL" id="KAF2300711.1"/>
    </source>
</evidence>
<keyword evidence="3" id="KW-0862">Zinc</keyword>
<keyword evidence="1" id="KW-0479">Metal-binding</keyword>
<reference evidence="5 6" key="1">
    <citation type="journal article" date="2020" name="Mol. Plant">
        <title>The Chromosome-Based Rubber Tree Genome Provides New Insights into Spurge Genome Evolution and Rubber Biosynthesis.</title>
        <authorList>
            <person name="Liu J."/>
            <person name="Shi C."/>
            <person name="Shi C.C."/>
            <person name="Li W."/>
            <person name="Zhang Q.J."/>
            <person name="Zhang Y."/>
            <person name="Li K."/>
            <person name="Lu H.F."/>
            <person name="Shi C."/>
            <person name="Zhu S.T."/>
            <person name="Xiao Z.Y."/>
            <person name="Nan H."/>
            <person name="Yue Y."/>
            <person name="Zhu X.G."/>
            <person name="Wu Y."/>
            <person name="Hong X.N."/>
            <person name="Fan G.Y."/>
            <person name="Tong Y."/>
            <person name="Zhang D."/>
            <person name="Mao C.L."/>
            <person name="Liu Y.L."/>
            <person name="Hao S.J."/>
            <person name="Liu W.Q."/>
            <person name="Lv M.Q."/>
            <person name="Zhang H.B."/>
            <person name="Liu Y."/>
            <person name="Hu-Tang G.R."/>
            <person name="Wang J.P."/>
            <person name="Wang J.H."/>
            <person name="Sun Y.H."/>
            <person name="Ni S.B."/>
            <person name="Chen W.B."/>
            <person name="Zhang X.C."/>
            <person name="Jiao Y.N."/>
            <person name="Eichler E.E."/>
            <person name="Li G.H."/>
            <person name="Liu X."/>
            <person name="Gao L.Z."/>
        </authorList>
    </citation>
    <scope>NUCLEOTIDE SEQUENCE [LARGE SCALE GENOMIC DNA]</scope>
    <source>
        <strain evidence="6">cv. GT1</strain>
        <tissue evidence="5">Leaf</tissue>
    </source>
</reference>
<accession>A0A6A6LGY2</accession>
<dbReference type="Pfam" id="PF02892">
    <property type="entry name" value="zf-BED"/>
    <property type="match status" value="1"/>
</dbReference>
<keyword evidence="6" id="KW-1185">Reference proteome</keyword>
<comment type="caution">
    <text evidence="5">The sequence shown here is derived from an EMBL/GenBank/DDBJ whole genome shotgun (WGS) entry which is preliminary data.</text>
</comment>
<evidence type="ECO:0000256" key="1">
    <source>
        <dbReference type="ARBA" id="ARBA00022723"/>
    </source>
</evidence>
<dbReference type="EMBL" id="JAAGAX010000010">
    <property type="protein sequence ID" value="KAF2300711.1"/>
    <property type="molecule type" value="Genomic_DNA"/>
</dbReference>